<accession>A0A1W1HGI2</accession>
<gene>
    <name evidence="1" type="ORF">MTBBW1_380002</name>
</gene>
<dbReference type="AlphaFoldDB" id="A0A1W1HGI2"/>
<evidence type="ECO:0000313" key="2">
    <source>
        <dbReference type="Proteomes" id="UP000191931"/>
    </source>
</evidence>
<sequence length="121" mass="14561">MAQMISGQTSVKTTAEFDYQGLRGTPYCVIIKNQIFKKERIYMLETKEKLYYPLAEWDEHDSDEFNKWYEYLLSINDKIRKERECLREQGRGLCDLDKIEQIVPEDIKMIKDLKDDDWSHL</sequence>
<organism evidence="1 2">
    <name type="scientific">Desulfamplus magnetovallimortis</name>
    <dbReference type="NCBI Taxonomy" id="1246637"/>
    <lineage>
        <taxon>Bacteria</taxon>
        <taxon>Pseudomonadati</taxon>
        <taxon>Thermodesulfobacteriota</taxon>
        <taxon>Desulfobacteria</taxon>
        <taxon>Desulfobacterales</taxon>
        <taxon>Desulfobacteraceae</taxon>
        <taxon>Desulfamplus</taxon>
    </lineage>
</organism>
<dbReference type="Proteomes" id="UP000191931">
    <property type="component" value="Unassembled WGS sequence"/>
</dbReference>
<dbReference type="RefSeq" id="WP_080800470.1">
    <property type="nucleotide sequence ID" value="NZ_LT828541.1"/>
</dbReference>
<reference evidence="1 2" key="1">
    <citation type="submission" date="2017-03" db="EMBL/GenBank/DDBJ databases">
        <authorList>
            <person name="Afonso C.L."/>
            <person name="Miller P.J."/>
            <person name="Scott M.A."/>
            <person name="Spackman E."/>
            <person name="Goraichik I."/>
            <person name="Dimitrov K.M."/>
            <person name="Suarez D.L."/>
            <person name="Swayne D.E."/>
        </authorList>
    </citation>
    <scope>NUCLEOTIDE SEQUENCE [LARGE SCALE GENOMIC DNA]</scope>
    <source>
        <strain evidence="1">PRJEB14757</strain>
    </source>
</reference>
<evidence type="ECO:0000313" key="1">
    <source>
        <dbReference type="EMBL" id="SLM31589.1"/>
    </source>
</evidence>
<name>A0A1W1HGI2_9BACT</name>
<dbReference type="EMBL" id="FWEV01000279">
    <property type="protein sequence ID" value="SLM31589.1"/>
    <property type="molecule type" value="Genomic_DNA"/>
</dbReference>
<keyword evidence="2" id="KW-1185">Reference proteome</keyword>
<proteinExistence type="predicted"/>
<protein>
    <submittedName>
        <fullName evidence="1">Uncharacterized protein</fullName>
    </submittedName>
</protein>